<keyword evidence="2" id="KW-1185">Reference proteome</keyword>
<dbReference type="RefSeq" id="WP_029908680.1">
    <property type="nucleotide sequence ID" value="NZ_AP020335.1"/>
</dbReference>
<protein>
    <submittedName>
        <fullName evidence="1">Uncharacterized protein</fullName>
    </submittedName>
</protein>
<sequence>MNKAQLTFGLKYWRLAIHLIFKTKHFGVNNLWWARQPSAIGWHWYEICWGILTVMPIWRNYQSLRVRSCLGWIPQADCEALGYDKAIQKSIK</sequence>
<proteinExistence type="predicted"/>
<dbReference type="STRING" id="28885.EI16_01435"/>
<gene>
    <name evidence="1" type="ORF">EI16_01435</name>
</gene>
<dbReference type="EMBL" id="JMIU01000001">
    <property type="protein sequence ID" value="KDN95002.1"/>
    <property type="molecule type" value="Genomic_DNA"/>
</dbReference>
<organism evidence="1 2">
    <name type="scientific">Hydrogenovibrio marinus</name>
    <dbReference type="NCBI Taxonomy" id="28885"/>
    <lineage>
        <taxon>Bacteria</taxon>
        <taxon>Pseudomonadati</taxon>
        <taxon>Pseudomonadota</taxon>
        <taxon>Gammaproteobacteria</taxon>
        <taxon>Thiotrichales</taxon>
        <taxon>Piscirickettsiaceae</taxon>
        <taxon>Hydrogenovibrio</taxon>
    </lineage>
</organism>
<accession>A0A066ZNA0</accession>
<evidence type="ECO:0000313" key="2">
    <source>
        <dbReference type="Proteomes" id="UP000027341"/>
    </source>
</evidence>
<reference evidence="1 2" key="1">
    <citation type="submission" date="2014-04" db="EMBL/GenBank/DDBJ databases">
        <title>Draft genome sequence of Hydrogenovibrio marinus MH-110, a model organism for aerobic H2 metabolism.</title>
        <authorList>
            <person name="Cha H.J."/>
            <person name="Jo B.H."/>
            <person name="Hwang B.H."/>
        </authorList>
    </citation>
    <scope>NUCLEOTIDE SEQUENCE [LARGE SCALE GENOMIC DNA]</scope>
    <source>
        <strain evidence="1 2">MH-110</strain>
    </source>
</reference>
<dbReference type="AlphaFoldDB" id="A0A066ZNA0"/>
<evidence type="ECO:0000313" key="1">
    <source>
        <dbReference type="EMBL" id="KDN95002.1"/>
    </source>
</evidence>
<dbReference type="Proteomes" id="UP000027341">
    <property type="component" value="Unassembled WGS sequence"/>
</dbReference>
<name>A0A066ZNA0_HYDMR</name>
<comment type="caution">
    <text evidence="1">The sequence shown here is derived from an EMBL/GenBank/DDBJ whole genome shotgun (WGS) entry which is preliminary data.</text>
</comment>